<dbReference type="STRING" id="225164.V3ZGG6"/>
<dbReference type="GO" id="GO:0005739">
    <property type="term" value="C:mitochondrion"/>
    <property type="evidence" value="ECO:0007669"/>
    <property type="project" value="TreeGrafter"/>
</dbReference>
<dbReference type="OMA" id="MALFYFM"/>
<feature type="domain" description="RGS" evidence="2">
    <location>
        <begin position="1"/>
        <end position="73"/>
    </location>
</feature>
<dbReference type="GO" id="GO:0005886">
    <property type="term" value="C:plasma membrane"/>
    <property type="evidence" value="ECO:0007669"/>
    <property type="project" value="TreeGrafter"/>
</dbReference>
<name>V3ZGG6_LOTGI</name>
<dbReference type="InterPro" id="IPR044926">
    <property type="entry name" value="RGS_subdomain_2"/>
</dbReference>
<sequence length="379" mass="42755">GIARDAVNIFTKYISLEATHPIGISDELRNETISNICREDGEVDPYCFIKCQQYVLDLLQKNHFPSFQGSEYHCKHQVDVLTGGKVDLPDILYNEMALFYFTEFLEQEGGSDLLQFWMAVDNFQKHLKSQGEYDGIQAQNDAMVFYDKYFSLQASQPLGFDDETRFEVESNICHEGGPLPDVFSKPRAIVLNTLDKLYFCQFLKSEVYYKYLSDLITTVNMSQDLPTRRKRTGSDASSEHSAGSHSIGADSLSHKNTLLAIDSSSIKKVFNKLDVDMRIDDQLLNPEELWKRPAQNTMSLGKVDDFGQFVSEFAPEPDQKEKKSKNFFTGGNNVSEQEDMALQIAQMILNDVATMTKTGDLYSGKDTGNAIADGKPPKL</sequence>
<dbReference type="EMBL" id="KB203738">
    <property type="protein sequence ID" value="ESO83252.1"/>
    <property type="molecule type" value="Genomic_DNA"/>
</dbReference>
<dbReference type="InterPro" id="IPR036305">
    <property type="entry name" value="RGS_sf"/>
</dbReference>
<dbReference type="CTD" id="20233466"/>
<evidence type="ECO:0000313" key="4">
    <source>
        <dbReference type="Proteomes" id="UP000030746"/>
    </source>
</evidence>
<evidence type="ECO:0000256" key="1">
    <source>
        <dbReference type="SAM" id="MobiDB-lite"/>
    </source>
</evidence>
<dbReference type="Proteomes" id="UP000030746">
    <property type="component" value="Unassembled WGS sequence"/>
</dbReference>
<dbReference type="SMART" id="SM00315">
    <property type="entry name" value="RGS"/>
    <property type="match status" value="1"/>
</dbReference>
<dbReference type="InterPro" id="IPR052246">
    <property type="entry name" value="Cell_Polariz_PKAAnc"/>
</dbReference>
<dbReference type="GeneID" id="20233466"/>
<dbReference type="GO" id="GO:0008104">
    <property type="term" value="P:intracellular protein localization"/>
    <property type="evidence" value="ECO:0007669"/>
    <property type="project" value="TreeGrafter"/>
</dbReference>
<accession>V3ZGG6</accession>
<dbReference type="RefSeq" id="XP_009066009.1">
    <property type="nucleotide sequence ID" value="XM_009067761.1"/>
</dbReference>
<evidence type="ECO:0000259" key="2">
    <source>
        <dbReference type="PROSITE" id="PS50132"/>
    </source>
</evidence>
<reference evidence="3 4" key="1">
    <citation type="journal article" date="2013" name="Nature">
        <title>Insights into bilaterian evolution from three spiralian genomes.</title>
        <authorList>
            <person name="Simakov O."/>
            <person name="Marletaz F."/>
            <person name="Cho S.J."/>
            <person name="Edsinger-Gonzales E."/>
            <person name="Havlak P."/>
            <person name="Hellsten U."/>
            <person name="Kuo D.H."/>
            <person name="Larsson T."/>
            <person name="Lv J."/>
            <person name="Arendt D."/>
            <person name="Savage R."/>
            <person name="Osoegawa K."/>
            <person name="de Jong P."/>
            <person name="Grimwood J."/>
            <person name="Chapman J.A."/>
            <person name="Shapiro H."/>
            <person name="Aerts A."/>
            <person name="Otillar R.P."/>
            <person name="Terry A.Y."/>
            <person name="Boore J.L."/>
            <person name="Grigoriev I.V."/>
            <person name="Lindberg D.R."/>
            <person name="Seaver E.C."/>
            <person name="Weisblat D.A."/>
            <person name="Putnam N.H."/>
            <person name="Rokhsar D.S."/>
        </authorList>
    </citation>
    <scope>NUCLEOTIDE SEQUENCE [LARGE SCALE GENOMIC DNA]</scope>
</reference>
<evidence type="ECO:0000313" key="3">
    <source>
        <dbReference type="EMBL" id="ESO83252.1"/>
    </source>
</evidence>
<proteinExistence type="predicted"/>
<dbReference type="PANTHER" id="PTHR13155:SF1">
    <property type="entry name" value="A-KINASE ANCHOR PROTEIN 10, MITOCHONDRIAL"/>
    <property type="match status" value="1"/>
</dbReference>
<feature type="non-terminal residue" evidence="3">
    <location>
        <position position="1"/>
    </location>
</feature>
<dbReference type="KEGG" id="lgi:LOTGIDRAFT_133668"/>
<dbReference type="Gene3D" id="1.10.167.10">
    <property type="entry name" value="Regulator of G-protein Signalling 4, domain 2"/>
    <property type="match status" value="2"/>
</dbReference>
<organism evidence="3 4">
    <name type="scientific">Lottia gigantea</name>
    <name type="common">Giant owl limpet</name>
    <dbReference type="NCBI Taxonomy" id="225164"/>
    <lineage>
        <taxon>Eukaryota</taxon>
        <taxon>Metazoa</taxon>
        <taxon>Spiralia</taxon>
        <taxon>Lophotrochozoa</taxon>
        <taxon>Mollusca</taxon>
        <taxon>Gastropoda</taxon>
        <taxon>Patellogastropoda</taxon>
        <taxon>Lottioidea</taxon>
        <taxon>Lottiidae</taxon>
        <taxon>Lottia</taxon>
    </lineage>
</organism>
<dbReference type="PANTHER" id="PTHR13155">
    <property type="entry name" value="A-KINASE ANCHOR PROTEINS"/>
    <property type="match status" value="1"/>
</dbReference>
<keyword evidence="4" id="KW-1185">Reference proteome</keyword>
<dbReference type="SUPFAM" id="SSF48097">
    <property type="entry name" value="Regulator of G-protein signaling, RGS"/>
    <property type="match status" value="2"/>
</dbReference>
<dbReference type="HOGENOM" id="CLU_022662_1_0_1"/>
<dbReference type="Pfam" id="PF00615">
    <property type="entry name" value="RGS"/>
    <property type="match status" value="2"/>
</dbReference>
<feature type="compositionally biased region" description="Polar residues" evidence="1">
    <location>
        <begin position="234"/>
        <end position="244"/>
    </location>
</feature>
<dbReference type="OrthoDB" id="5584247at2759"/>
<dbReference type="PROSITE" id="PS50132">
    <property type="entry name" value="RGS"/>
    <property type="match status" value="2"/>
</dbReference>
<dbReference type="InterPro" id="IPR016137">
    <property type="entry name" value="RGS"/>
</dbReference>
<protein>
    <recommendedName>
        <fullName evidence="2">RGS domain-containing protein</fullName>
    </recommendedName>
</protein>
<dbReference type="FunFam" id="1.10.167.10:FF:000005">
    <property type="entry name" value="Putative A-kinase anchor protein 10 mitochondrial"/>
    <property type="match status" value="1"/>
</dbReference>
<feature type="region of interest" description="Disordered" evidence="1">
    <location>
        <begin position="226"/>
        <end position="249"/>
    </location>
</feature>
<gene>
    <name evidence="3" type="ORF">LOTGIDRAFT_133668</name>
</gene>
<dbReference type="AlphaFoldDB" id="V3ZGG6"/>
<feature type="domain" description="RGS" evidence="2">
    <location>
        <begin position="87"/>
        <end position="212"/>
    </location>
</feature>
<dbReference type="CDD" id="cd08721">
    <property type="entry name" value="RGS_AKAP2_2"/>
    <property type="match status" value="1"/>
</dbReference>